<evidence type="ECO:0000256" key="13">
    <source>
        <dbReference type="ARBA" id="ARBA00023128"/>
    </source>
</evidence>
<keyword evidence="8" id="KW-0809">Transit peptide</keyword>
<dbReference type="GO" id="GO:0010230">
    <property type="term" value="P:alternative respiration"/>
    <property type="evidence" value="ECO:0007669"/>
    <property type="project" value="TreeGrafter"/>
</dbReference>
<reference evidence="20" key="1">
    <citation type="submission" date="2016-05" db="EMBL/GenBank/DDBJ databases">
        <title>Comparative genomics of biotechnologically important yeasts.</title>
        <authorList>
            <consortium name="DOE Joint Genome Institute"/>
            <person name="Riley R."/>
            <person name="Haridas S."/>
            <person name="Wolfe K.H."/>
            <person name="Lopes M.R."/>
            <person name="Hittinger C.T."/>
            <person name="Goker M."/>
            <person name="Salamov A."/>
            <person name="Wisecaver J."/>
            <person name="Long T.M."/>
            <person name="Aerts A.L."/>
            <person name="Barry K."/>
            <person name="Choi C."/>
            <person name="Clum A."/>
            <person name="Coughlan A.Y."/>
            <person name="Deshpande S."/>
            <person name="Douglass A.P."/>
            <person name="Hanson S.J."/>
            <person name="Klenk H.-P."/>
            <person name="Labutti K."/>
            <person name="Lapidus A."/>
            <person name="Lindquist E."/>
            <person name="Lipzen A."/>
            <person name="Meier-Kolthoff J.P."/>
            <person name="Ohm R.A."/>
            <person name="Otillar R.P."/>
            <person name="Pangilinan J."/>
            <person name="Peng Y."/>
            <person name="Rokas A."/>
            <person name="Rosa C.A."/>
            <person name="Scheuner C."/>
            <person name="Sibirny A.A."/>
            <person name="Slot J.C."/>
            <person name="Stielow J.B."/>
            <person name="Sun H."/>
            <person name="Kurtzman C.P."/>
            <person name="Blackwell M."/>
            <person name="Grigoriev I.V."/>
            <person name="Jeffries T.W."/>
        </authorList>
    </citation>
    <scope>NUCLEOTIDE SEQUENCE [LARGE SCALE GENOMIC DNA]</scope>
    <source>
        <strain evidence="20">NRRL Y-12698</strain>
    </source>
</reference>
<name>A0A1E3QLD3_9ASCO</name>
<dbReference type="GO" id="GO:0009916">
    <property type="term" value="F:alternative oxidase activity"/>
    <property type="evidence" value="ECO:0007669"/>
    <property type="project" value="UniProtKB-UniRule"/>
</dbReference>
<evidence type="ECO:0000256" key="6">
    <source>
        <dbReference type="ARBA" id="ARBA00022723"/>
    </source>
</evidence>
<evidence type="ECO:0000313" key="19">
    <source>
        <dbReference type="EMBL" id="ODQ78428.1"/>
    </source>
</evidence>
<evidence type="ECO:0000313" key="20">
    <source>
        <dbReference type="Proteomes" id="UP000094336"/>
    </source>
</evidence>
<keyword evidence="4 17" id="KW-0679">Respiratory chain</keyword>
<feature type="binding site" evidence="16">
    <location>
        <position position="251"/>
    </location>
    <ligand>
        <name>Fe cation</name>
        <dbReference type="ChEBI" id="CHEBI:24875"/>
        <label>2</label>
    </ligand>
</feature>
<keyword evidence="10 18" id="KW-1133">Transmembrane helix</keyword>
<dbReference type="InterPro" id="IPR002680">
    <property type="entry name" value="AOX"/>
</dbReference>
<dbReference type="GO" id="GO:0046872">
    <property type="term" value="F:metal ion binding"/>
    <property type="evidence" value="ECO:0007669"/>
    <property type="project" value="UniProtKB-UniRule"/>
</dbReference>
<evidence type="ECO:0000256" key="3">
    <source>
        <dbReference type="ARBA" id="ARBA00022448"/>
    </source>
</evidence>
<evidence type="ECO:0000256" key="8">
    <source>
        <dbReference type="ARBA" id="ARBA00022946"/>
    </source>
</evidence>
<evidence type="ECO:0000256" key="2">
    <source>
        <dbReference type="ARBA" id="ARBA00008388"/>
    </source>
</evidence>
<evidence type="ECO:0000256" key="18">
    <source>
        <dbReference type="SAM" id="Phobius"/>
    </source>
</evidence>
<dbReference type="Gene3D" id="1.20.1260.140">
    <property type="entry name" value="Alternative oxidase"/>
    <property type="match status" value="1"/>
</dbReference>
<comment type="subcellular location">
    <subcellularLocation>
        <location evidence="1">Mitochondrion inner membrane</location>
    </subcellularLocation>
</comment>
<dbReference type="EC" id="1.-.-.-" evidence="17"/>
<feature type="binding site" evidence="16">
    <location>
        <position position="251"/>
    </location>
    <ligand>
        <name>Fe cation</name>
        <dbReference type="ChEBI" id="CHEBI:24875"/>
        <label>1</label>
    </ligand>
</feature>
<evidence type="ECO:0000256" key="11">
    <source>
        <dbReference type="ARBA" id="ARBA00023002"/>
    </source>
</evidence>
<comment type="function">
    <text evidence="15">Catalyzes cyanide-resistant oxygen consumption. May increase respiration when the cytochrome respiratory pathway is restricted, or in response to low temperatures.</text>
</comment>
<comment type="similarity">
    <text evidence="2 17">Belongs to the alternative oxidase family.</text>
</comment>
<gene>
    <name evidence="19" type="ORF">BABINDRAFT_172224</name>
</gene>
<evidence type="ECO:0000256" key="10">
    <source>
        <dbReference type="ARBA" id="ARBA00022989"/>
    </source>
</evidence>
<evidence type="ECO:0000256" key="12">
    <source>
        <dbReference type="ARBA" id="ARBA00023004"/>
    </source>
</evidence>
<keyword evidence="3" id="KW-0813">Transport</keyword>
<keyword evidence="20" id="KW-1185">Reference proteome</keyword>
<keyword evidence="11 17" id="KW-0560">Oxidoreductase</keyword>
<dbReference type="Proteomes" id="UP000094336">
    <property type="component" value="Unassembled WGS sequence"/>
</dbReference>
<feature type="transmembrane region" description="Helical" evidence="18">
    <location>
        <begin position="160"/>
        <end position="182"/>
    </location>
</feature>
<dbReference type="CDD" id="cd01053">
    <property type="entry name" value="AOX"/>
    <property type="match status" value="1"/>
</dbReference>
<evidence type="ECO:0000256" key="4">
    <source>
        <dbReference type="ARBA" id="ARBA00022660"/>
    </source>
</evidence>
<keyword evidence="9 17" id="KW-0249">Electron transport</keyword>
<proteinExistence type="inferred from homology"/>
<evidence type="ECO:0000256" key="7">
    <source>
        <dbReference type="ARBA" id="ARBA00022792"/>
    </source>
</evidence>
<feature type="binding site" evidence="16">
    <location>
        <position position="196"/>
    </location>
    <ligand>
        <name>Fe cation</name>
        <dbReference type="ChEBI" id="CHEBI:24875"/>
        <label>2</label>
    </ligand>
</feature>
<evidence type="ECO:0000256" key="17">
    <source>
        <dbReference type="RuleBase" id="RU003779"/>
    </source>
</evidence>
<keyword evidence="12 16" id="KW-0408">Iron</keyword>
<dbReference type="InterPro" id="IPR038659">
    <property type="entry name" value="AOX_sf"/>
</dbReference>
<evidence type="ECO:0000256" key="16">
    <source>
        <dbReference type="PIRSR" id="PIRSR005229-1"/>
    </source>
</evidence>
<dbReference type="STRING" id="984486.A0A1E3QLD3"/>
<dbReference type="GO" id="GO:0005743">
    <property type="term" value="C:mitochondrial inner membrane"/>
    <property type="evidence" value="ECO:0007669"/>
    <property type="project" value="UniProtKB-SubCell"/>
</dbReference>
<dbReference type="PANTHER" id="PTHR31803:SF3">
    <property type="entry name" value="ALTERNATIVE OXIDASE"/>
    <property type="match status" value="1"/>
</dbReference>
<dbReference type="GeneID" id="30148725"/>
<dbReference type="PIRSF" id="PIRSF005229">
    <property type="entry name" value="AOX"/>
    <property type="match status" value="1"/>
</dbReference>
<feature type="binding site" evidence="16">
    <location>
        <position position="148"/>
    </location>
    <ligand>
        <name>Fe cation</name>
        <dbReference type="ChEBI" id="CHEBI:24875"/>
        <label>1</label>
    </ligand>
</feature>
<keyword evidence="13" id="KW-0496">Mitochondrion</keyword>
<dbReference type="OrthoDB" id="16906at2759"/>
<feature type="transmembrane region" description="Helical" evidence="18">
    <location>
        <begin position="98"/>
        <end position="119"/>
    </location>
</feature>
<keyword evidence="14 17" id="KW-0472">Membrane</keyword>
<evidence type="ECO:0000256" key="9">
    <source>
        <dbReference type="ARBA" id="ARBA00022982"/>
    </source>
</evidence>
<protein>
    <recommendedName>
        <fullName evidence="17">Alternative oxidase</fullName>
        <ecNumber evidence="17">1.-.-.-</ecNumber>
    </recommendedName>
</protein>
<evidence type="ECO:0000256" key="15">
    <source>
        <dbReference type="ARBA" id="ARBA00025285"/>
    </source>
</evidence>
<dbReference type="GO" id="GO:0098803">
    <property type="term" value="C:respiratory chain complex"/>
    <property type="evidence" value="ECO:0007669"/>
    <property type="project" value="UniProtKB-UniRule"/>
</dbReference>
<dbReference type="EMBL" id="KV454435">
    <property type="protein sequence ID" value="ODQ78428.1"/>
    <property type="molecule type" value="Genomic_DNA"/>
</dbReference>
<dbReference type="FunFam" id="1.20.1260.140:FF:000002">
    <property type="entry name" value="Alternative oxidase"/>
    <property type="match status" value="1"/>
</dbReference>
<dbReference type="PANTHER" id="PTHR31803">
    <property type="entry name" value="ALTERNATIVE OXIDASE"/>
    <property type="match status" value="1"/>
</dbReference>
<keyword evidence="7" id="KW-0999">Mitochondrion inner membrane</keyword>
<dbReference type="AlphaFoldDB" id="A0A1E3QLD3"/>
<keyword evidence="6 16" id="KW-0479">Metal-binding</keyword>
<dbReference type="RefSeq" id="XP_018983756.1">
    <property type="nucleotide sequence ID" value="XM_019130872.1"/>
</dbReference>
<dbReference type="Pfam" id="PF01786">
    <property type="entry name" value="AOX"/>
    <property type="match status" value="1"/>
</dbReference>
<comment type="cofactor">
    <cofactor evidence="16 17">
        <name>Fe cation</name>
        <dbReference type="ChEBI" id="CHEBI:24875"/>
    </cofactor>
    <text evidence="16 17">Binds 2 iron ions per subunit.</text>
</comment>
<feature type="binding site" evidence="16">
    <location>
        <position position="106"/>
    </location>
    <ligand>
        <name>Fe cation</name>
        <dbReference type="ChEBI" id="CHEBI:24875"/>
        <label>1</label>
    </ligand>
</feature>
<feature type="binding site" evidence="16">
    <location>
        <position position="254"/>
    </location>
    <ligand>
        <name>Fe cation</name>
        <dbReference type="ChEBI" id="CHEBI:24875"/>
        <label>2</label>
    </ligand>
</feature>
<accession>A0A1E3QLD3</accession>
<evidence type="ECO:0000256" key="5">
    <source>
        <dbReference type="ARBA" id="ARBA00022692"/>
    </source>
</evidence>
<organism evidence="19 20">
    <name type="scientific">Babjeviella inositovora NRRL Y-12698</name>
    <dbReference type="NCBI Taxonomy" id="984486"/>
    <lineage>
        <taxon>Eukaryota</taxon>
        <taxon>Fungi</taxon>
        <taxon>Dikarya</taxon>
        <taxon>Ascomycota</taxon>
        <taxon>Saccharomycotina</taxon>
        <taxon>Pichiomycetes</taxon>
        <taxon>Serinales incertae sedis</taxon>
        <taxon>Babjeviella</taxon>
    </lineage>
</organism>
<keyword evidence="5 17" id="KW-0812">Transmembrane</keyword>
<feature type="binding site" evidence="16">
    <location>
        <position position="145"/>
    </location>
    <ligand>
        <name>Fe cation</name>
        <dbReference type="ChEBI" id="CHEBI:24875"/>
        <label>2</label>
    </ligand>
</feature>
<evidence type="ECO:0000256" key="14">
    <source>
        <dbReference type="ARBA" id="ARBA00023136"/>
    </source>
</evidence>
<feature type="binding site" evidence="16">
    <location>
        <position position="145"/>
    </location>
    <ligand>
        <name>Fe cation</name>
        <dbReference type="ChEBI" id="CHEBI:24875"/>
        <label>1</label>
    </ligand>
</feature>
<sequence length="304" mass="35162">MHYQSDITGYTSAVDPKYDAKFYTQPQFDHPPFTQEQCEAIHPEHRTPVTFGDKLADAGIRFVRGSFDFVTGYKKPKCAQDVEDGFKGTRYEMTPLKWLTRVIFLESIAGVPGMVAAFIRHLHSLRLLRRDHAWIETLLDEAYNERMHLLTFMKLGKPGWFTSMIIYVGQGVFCNAFFLMYLMAPKYCHRFVGYLEEEAVSTYTHLIEHLEMGKLPELEAMQVPDIAINYWSGLDKNSSMRDLVLRVRADEAKHREVNHTLANLEQKSDRNPFALEIDEIKKPQPSKGLKTHKGTGWDRKDLIL</sequence>
<evidence type="ECO:0000256" key="1">
    <source>
        <dbReference type="ARBA" id="ARBA00004273"/>
    </source>
</evidence>